<dbReference type="RefSeq" id="WP_406333829.1">
    <property type="nucleotide sequence ID" value="NZ_CP108188.1"/>
</dbReference>
<accession>A0ABZ1L9N3</accession>
<dbReference type="InterPro" id="IPR047722">
    <property type="entry name" value="STM4015-like"/>
</dbReference>
<name>A0ABZ1L9N3_9ACTN</name>
<dbReference type="NCBIfam" id="NF038076">
    <property type="entry name" value="fam_STM4015"/>
    <property type="match status" value="1"/>
</dbReference>
<evidence type="ECO:0000313" key="1">
    <source>
        <dbReference type="EMBL" id="WTR69068.1"/>
    </source>
</evidence>
<sequence length="319" mass="34045">MTVGHYLKEFHGLPVFHFPDTDTPAELPDAAAVAWRISAPTYCDSDDEQWEVLFERFLKSVDAGRVRALVVGGWDEAYETSSAGIVTALMAANNRLTALEAVFLGDMTGEDCEISWIVQSDVTPLLAAYPRLREFGVRGGTDLAFPPVRHTGLETLVVETGGLPAEVVRGIAGSDLPALENLELWLGTDEYGGDSTADDLAPLLSGSAFPALRSLGLCNSAIQDAVAEAVAGAPVVARLERLGLSMGVLTDEGAAALLDGQPLTHLGRLDLSHHYLSEAMRKRVLDALAPYGVVVDLGDAQETDDEGDGRVWRYVAVAE</sequence>
<dbReference type="EMBL" id="CP108188">
    <property type="protein sequence ID" value="WTR69068.1"/>
    <property type="molecule type" value="Genomic_DNA"/>
</dbReference>
<protein>
    <submittedName>
        <fullName evidence="1">STM4015 family protein</fullName>
    </submittedName>
</protein>
<dbReference type="SUPFAM" id="SSF52047">
    <property type="entry name" value="RNI-like"/>
    <property type="match status" value="1"/>
</dbReference>
<dbReference type="Proteomes" id="UP001622594">
    <property type="component" value="Chromosome"/>
</dbReference>
<proteinExistence type="predicted"/>
<dbReference type="InterPro" id="IPR032675">
    <property type="entry name" value="LRR_dom_sf"/>
</dbReference>
<dbReference type="Gene3D" id="3.80.10.10">
    <property type="entry name" value="Ribonuclease Inhibitor"/>
    <property type="match status" value="1"/>
</dbReference>
<reference evidence="1 2" key="1">
    <citation type="submission" date="2022-10" db="EMBL/GenBank/DDBJ databases">
        <title>The complete genomes of actinobacterial strains from the NBC collection.</title>
        <authorList>
            <person name="Joergensen T.S."/>
            <person name="Alvarez Arevalo M."/>
            <person name="Sterndorff E.B."/>
            <person name="Faurdal D."/>
            <person name="Vuksanovic O."/>
            <person name="Mourched A.-S."/>
            <person name="Charusanti P."/>
            <person name="Shaw S."/>
            <person name="Blin K."/>
            <person name="Weber T."/>
        </authorList>
    </citation>
    <scope>NUCLEOTIDE SEQUENCE [LARGE SCALE GENOMIC DNA]</scope>
    <source>
        <strain evidence="1 2">NBC_00123</strain>
    </source>
</reference>
<keyword evidence="2" id="KW-1185">Reference proteome</keyword>
<gene>
    <name evidence="1" type="ORF">OG814_07215</name>
</gene>
<organism evidence="1 2">
    <name type="scientific">Streptomyces zaomyceticus</name>
    <dbReference type="NCBI Taxonomy" id="68286"/>
    <lineage>
        <taxon>Bacteria</taxon>
        <taxon>Bacillati</taxon>
        <taxon>Actinomycetota</taxon>
        <taxon>Actinomycetes</taxon>
        <taxon>Kitasatosporales</taxon>
        <taxon>Streptomycetaceae</taxon>
        <taxon>Streptomyces</taxon>
    </lineage>
</organism>
<evidence type="ECO:0000313" key="2">
    <source>
        <dbReference type="Proteomes" id="UP001622594"/>
    </source>
</evidence>